<dbReference type="Proteomes" id="UP000887567">
    <property type="component" value="Unplaced"/>
</dbReference>
<keyword evidence="1" id="KW-0863">Zinc-finger</keyword>
<proteinExistence type="predicted"/>
<feature type="transmembrane region" description="Helical" evidence="2">
    <location>
        <begin position="210"/>
        <end position="229"/>
    </location>
</feature>
<dbReference type="PROSITE" id="PS50157">
    <property type="entry name" value="ZINC_FINGER_C2H2_2"/>
    <property type="match status" value="1"/>
</dbReference>
<keyword evidence="2" id="KW-0812">Transmembrane</keyword>
<dbReference type="EnsemblMetazoa" id="XM_028662106.1">
    <property type="protein sequence ID" value="XP_028517907.1"/>
    <property type="gene ID" value="LOC110248842"/>
</dbReference>
<dbReference type="GeneID" id="110248842"/>
<evidence type="ECO:0000313" key="5">
    <source>
        <dbReference type="EnsemblMetazoa" id="XP_028517907.1"/>
    </source>
</evidence>
<evidence type="ECO:0000313" key="6">
    <source>
        <dbReference type="Proteomes" id="UP000887567"/>
    </source>
</evidence>
<dbReference type="PANTHER" id="PTHR21385:SF0">
    <property type="entry name" value="RE51073P"/>
    <property type="match status" value="1"/>
</dbReference>
<evidence type="ECO:0000256" key="3">
    <source>
        <dbReference type="SAM" id="SignalP"/>
    </source>
</evidence>
<feature type="chain" id="PRO_5038054153" description="C2H2-type domain-containing protein" evidence="3">
    <location>
        <begin position="22"/>
        <end position="276"/>
    </location>
</feature>
<evidence type="ECO:0000256" key="1">
    <source>
        <dbReference type="PROSITE-ProRule" id="PRU00042"/>
    </source>
</evidence>
<dbReference type="PANTHER" id="PTHR21385">
    <property type="entry name" value="ZINC FINGER PROTEIN-RELATED"/>
    <property type="match status" value="1"/>
</dbReference>
<evidence type="ECO:0000256" key="2">
    <source>
        <dbReference type="SAM" id="Phobius"/>
    </source>
</evidence>
<protein>
    <recommendedName>
        <fullName evidence="4">C2H2-type domain-containing protein</fullName>
    </recommendedName>
</protein>
<dbReference type="AlphaFoldDB" id="A0A913YTQ6"/>
<keyword evidence="2" id="KW-0472">Membrane</keyword>
<reference evidence="5" key="1">
    <citation type="submission" date="2022-11" db="UniProtKB">
        <authorList>
            <consortium name="EnsemblMetazoa"/>
        </authorList>
    </citation>
    <scope>IDENTIFICATION</scope>
</reference>
<evidence type="ECO:0000259" key="4">
    <source>
        <dbReference type="PROSITE" id="PS50157"/>
    </source>
</evidence>
<keyword evidence="1" id="KW-0862">Zinc</keyword>
<dbReference type="OrthoDB" id="4507at2759"/>
<feature type="signal peptide" evidence="3">
    <location>
        <begin position="1"/>
        <end position="21"/>
    </location>
</feature>
<dbReference type="PROSITE" id="PS00028">
    <property type="entry name" value="ZINC_FINGER_C2H2_1"/>
    <property type="match status" value="1"/>
</dbReference>
<accession>A0A913YTQ6</accession>
<dbReference type="InterPro" id="IPR013087">
    <property type="entry name" value="Znf_C2H2_type"/>
</dbReference>
<keyword evidence="2" id="KW-1133">Transmembrane helix</keyword>
<name>A0A913YTQ6_EXADI</name>
<keyword evidence="3" id="KW-0732">Signal</keyword>
<keyword evidence="6" id="KW-1185">Reference proteome</keyword>
<organism evidence="5 6">
    <name type="scientific">Exaiptasia diaphana</name>
    <name type="common">Tropical sea anemone</name>
    <name type="synonym">Aiptasia pulchella</name>
    <dbReference type="NCBI Taxonomy" id="2652724"/>
    <lineage>
        <taxon>Eukaryota</taxon>
        <taxon>Metazoa</taxon>
        <taxon>Cnidaria</taxon>
        <taxon>Anthozoa</taxon>
        <taxon>Hexacorallia</taxon>
        <taxon>Actiniaria</taxon>
        <taxon>Aiptasiidae</taxon>
        <taxon>Exaiptasia</taxon>
    </lineage>
</organism>
<feature type="domain" description="C2H2-type" evidence="4">
    <location>
        <begin position="86"/>
        <end position="109"/>
    </location>
</feature>
<sequence>MISSSWKLCFYVLGMVTVAYSHESNSEEFHCSREGSRVVRSTLRKDFFPVYEQYNLDPNKACPLHEDHDVFIKQELNRIEEHQSRWRCDVCGKVFYGEQYLDMHFDNKHQDLLVKESPVCLADYCDVFRCDFLMDYRRDTFWEKSLCREEKMALLRKRCEKLMHSCLPNGNLLNNTEYHIYESTQNNICSLLTCKNYWKPPHDEISTFKIILYAVFTPFFAVGLIIYYYSAYEYYFGDLFKDSESEMEQHSEQHVRTWQRGGELRNRYRSERLHMY</sequence>
<keyword evidence="1" id="KW-0479">Metal-binding</keyword>
<dbReference type="RefSeq" id="XP_028517907.1">
    <property type="nucleotide sequence ID" value="XM_028662106.1"/>
</dbReference>
<dbReference type="GO" id="GO:0008270">
    <property type="term" value="F:zinc ion binding"/>
    <property type="evidence" value="ECO:0007669"/>
    <property type="project" value="UniProtKB-KW"/>
</dbReference>